<evidence type="ECO:0000313" key="5">
    <source>
        <dbReference type="EMBL" id="GAA0857925.1"/>
    </source>
</evidence>
<feature type="domain" description="ABC transporter" evidence="4">
    <location>
        <begin position="2"/>
        <end position="221"/>
    </location>
</feature>
<comment type="caution">
    <text evidence="5">The sequence shown here is derived from an EMBL/GenBank/DDBJ whole genome shotgun (WGS) entry which is preliminary data.</text>
</comment>
<evidence type="ECO:0000256" key="2">
    <source>
        <dbReference type="ARBA" id="ARBA00022741"/>
    </source>
</evidence>
<dbReference type="InterPro" id="IPR027417">
    <property type="entry name" value="P-loop_NTPase"/>
</dbReference>
<dbReference type="PROSITE" id="PS00211">
    <property type="entry name" value="ABC_TRANSPORTER_1"/>
    <property type="match status" value="1"/>
</dbReference>
<dbReference type="SUPFAM" id="SSF52540">
    <property type="entry name" value="P-loop containing nucleoside triphosphate hydrolases"/>
    <property type="match status" value="1"/>
</dbReference>
<organism evidence="5 6">
    <name type="scientific">Aliiglaciecola litoralis</name>
    <dbReference type="NCBI Taxonomy" id="582857"/>
    <lineage>
        <taxon>Bacteria</taxon>
        <taxon>Pseudomonadati</taxon>
        <taxon>Pseudomonadota</taxon>
        <taxon>Gammaproteobacteria</taxon>
        <taxon>Alteromonadales</taxon>
        <taxon>Alteromonadaceae</taxon>
        <taxon>Aliiglaciecola</taxon>
    </lineage>
</organism>
<keyword evidence="1" id="KW-0813">Transport</keyword>
<dbReference type="EMBL" id="BAAAFD010000007">
    <property type="protein sequence ID" value="GAA0857925.1"/>
    <property type="molecule type" value="Genomic_DNA"/>
</dbReference>
<keyword evidence="6" id="KW-1185">Reference proteome</keyword>
<evidence type="ECO:0000259" key="4">
    <source>
        <dbReference type="PROSITE" id="PS50893"/>
    </source>
</evidence>
<accession>A0ABP3X0Y9</accession>
<dbReference type="Proteomes" id="UP001500359">
    <property type="component" value="Unassembled WGS sequence"/>
</dbReference>
<evidence type="ECO:0000313" key="6">
    <source>
        <dbReference type="Proteomes" id="UP001500359"/>
    </source>
</evidence>
<dbReference type="InterPro" id="IPR017871">
    <property type="entry name" value="ABC_transporter-like_CS"/>
</dbReference>
<dbReference type="PROSITE" id="PS50893">
    <property type="entry name" value="ABC_TRANSPORTER_2"/>
    <property type="match status" value="1"/>
</dbReference>
<dbReference type="PANTHER" id="PTHR24220:SF659">
    <property type="entry name" value="TRANSPORTER, PUTATIVE-RELATED"/>
    <property type="match status" value="1"/>
</dbReference>
<dbReference type="InterPro" id="IPR015854">
    <property type="entry name" value="ABC_transpr_LolD-like"/>
</dbReference>
<sequence>MIQIHKVNKSYQDGKQRKSILIDLELSVQDEKHVAITGESGSGKSTLLHLLAAVDKPDSGTIKVDDLLISQFSTSQADDYRRQHLGLVFQRFNLIECLNVWDNICFPARINSQVEQDYIQSLLDELGLSALKNKMPQALSGGEQQRVAIARALAHKPKLLLADEPTGNLDDKNSDKVANLLFRLCTLNNTFLVLVTHSLQLAKRADCHYLLRNGRLSLQHE</sequence>
<proteinExistence type="predicted"/>
<name>A0ABP3X0Y9_9ALTE</name>
<dbReference type="GO" id="GO:0005524">
    <property type="term" value="F:ATP binding"/>
    <property type="evidence" value="ECO:0007669"/>
    <property type="project" value="UniProtKB-KW"/>
</dbReference>
<dbReference type="Gene3D" id="3.40.50.300">
    <property type="entry name" value="P-loop containing nucleotide triphosphate hydrolases"/>
    <property type="match status" value="1"/>
</dbReference>
<dbReference type="Pfam" id="PF00005">
    <property type="entry name" value="ABC_tran"/>
    <property type="match status" value="1"/>
</dbReference>
<dbReference type="PANTHER" id="PTHR24220">
    <property type="entry name" value="IMPORT ATP-BINDING PROTEIN"/>
    <property type="match status" value="1"/>
</dbReference>
<protein>
    <submittedName>
        <fullName evidence="5">ABC transporter ATP-binding protein</fullName>
    </submittedName>
</protein>
<dbReference type="CDD" id="cd03255">
    <property type="entry name" value="ABC_MJ0796_LolCDE_FtsE"/>
    <property type="match status" value="1"/>
</dbReference>
<dbReference type="InterPro" id="IPR003439">
    <property type="entry name" value="ABC_transporter-like_ATP-bd"/>
</dbReference>
<dbReference type="InterPro" id="IPR003593">
    <property type="entry name" value="AAA+_ATPase"/>
</dbReference>
<dbReference type="RefSeq" id="WP_343860571.1">
    <property type="nucleotide sequence ID" value="NZ_BAAAFD010000007.1"/>
</dbReference>
<evidence type="ECO:0000256" key="1">
    <source>
        <dbReference type="ARBA" id="ARBA00022448"/>
    </source>
</evidence>
<reference evidence="6" key="1">
    <citation type="journal article" date="2019" name="Int. J. Syst. Evol. Microbiol.">
        <title>The Global Catalogue of Microorganisms (GCM) 10K type strain sequencing project: providing services to taxonomists for standard genome sequencing and annotation.</title>
        <authorList>
            <consortium name="The Broad Institute Genomics Platform"/>
            <consortium name="The Broad Institute Genome Sequencing Center for Infectious Disease"/>
            <person name="Wu L."/>
            <person name="Ma J."/>
        </authorList>
    </citation>
    <scope>NUCLEOTIDE SEQUENCE [LARGE SCALE GENOMIC DNA]</scope>
    <source>
        <strain evidence="6">JCM 15896</strain>
    </source>
</reference>
<gene>
    <name evidence="5" type="ORF">GCM10009114_25580</name>
</gene>
<keyword evidence="2" id="KW-0547">Nucleotide-binding</keyword>
<dbReference type="InterPro" id="IPR017911">
    <property type="entry name" value="MacB-like_ATP-bd"/>
</dbReference>
<evidence type="ECO:0000256" key="3">
    <source>
        <dbReference type="ARBA" id="ARBA00022840"/>
    </source>
</evidence>
<keyword evidence="3 5" id="KW-0067">ATP-binding</keyword>
<dbReference type="SMART" id="SM00382">
    <property type="entry name" value="AAA"/>
    <property type="match status" value="1"/>
</dbReference>